<dbReference type="Proteomes" id="UP000010998">
    <property type="component" value="Chromosome"/>
</dbReference>
<dbReference type="KEGG" id="mam:Mesau_03096"/>
<evidence type="ECO:0000313" key="1">
    <source>
        <dbReference type="EMBL" id="AGB45472.1"/>
    </source>
</evidence>
<dbReference type="STRING" id="754035.Mesau_03096"/>
<gene>
    <name evidence="1" type="ordered locus">Mesau_03096</name>
</gene>
<proteinExistence type="predicted"/>
<dbReference type="EMBL" id="CP003358">
    <property type="protein sequence ID" value="AGB45472.1"/>
    <property type="molecule type" value="Genomic_DNA"/>
</dbReference>
<reference evidence="2" key="1">
    <citation type="submission" date="2012-02" db="EMBL/GenBank/DDBJ databases">
        <title>Complete sequence of Mesorhizobium australicum WSM2073.</title>
        <authorList>
            <person name="Lucas S."/>
            <person name="Han J."/>
            <person name="Lapidus A."/>
            <person name="Cheng J.-F."/>
            <person name="Goodwin L."/>
            <person name="Pitluck S."/>
            <person name="Peters L."/>
            <person name="Gu W."/>
            <person name="Detter J.C."/>
            <person name="Han C."/>
            <person name="Tapia R."/>
            <person name="Land M."/>
            <person name="Hauser L."/>
            <person name="Kyrpides N."/>
            <person name="Ivanova N."/>
            <person name="Pagani I."/>
            <person name="Reeve W.G."/>
            <person name="Howieson J.G."/>
            <person name="Tiwari R.P."/>
            <person name="O'Hara G.W."/>
            <person name="Atkins C.A."/>
            <person name="Ronson C.W."/>
            <person name="Nandasena K.G."/>
            <person name="Woyke T."/>
        </authorList>
    </citation>
    <scope>NUCLEOTIDE SEQUENCE [LARGE SCALE GENOMIC DNA]</scope>
    <source>
        <strain evidence="2">LMG 24608 / HAMBI 3006 / WSM2073</strain>
    </source>
</reference>
<dbReference type="GeneID" id="90990477"/>
<organism evidence="1 2">
    <name type="scientific">Mesorhizobium australicum (strain HAMBI 3006 / LMG 24608 / WSM2073)</name>
    <dbReference type="NCBI Taxonomy" id="754035"/>
    <lineage>
        <taxon>Bacteria</taxon>
        <taxon>Pseudomonadati</taxon>
        <taxon>Pseudomonadota</taxon>
        <taxon>Alphaproteobacteria</taxon>
        <taxon>Hyphomicrobiales</taxon>
        <taxon>Phyllobacteriaceae</taxon>
        <taxon>Mesorhizobium</taxon>
    </lineage>
</organism>
<dbReference type="RefSeq" id="WP_015316895.1">
    <property type="nucleotide sequence ID" value="NC_019973.1"/>
</dbReference>
<evidence type="ECO:0000313" key="2">
    <source>
        <dbReference type="Proteomes" id="UP000010998"/>
    </source>
</evidence>
<dbReference type="InterPro" id="IPR045534">
    <property type="entry name" value="DUF6428"/>
</dbReference>
<accession>L0KJG4</accession>
<sequence>MLASDNREFDPVITADPRDITMAGLLDFLADHREKPLVFFHEGGPVLPGYHVTEVKAGRFDALDCGGNPESWSEIFVQLWDVNEDRTHMPAGKFAAIIRKVTEHVGLDQAAKLTFEVSDGVRPMQLYRAALPRLADGAVHVALAPRPASCKPRDRWLEEEKKAKACCGPSAGPCCG</sequence>
<dbReference type="HOGENOM" id="CLU_123315_0_0_5"/>
<dbReference type="Pfam" id="PF20001">
    <property type="entry name" value="DUF6428"/>
    <property type="match status" value="1"/>
</dbReference>
<dbReference type="eggNOG" id="ENOG5030YVN">
    <property type="taxonomic scope" value="Bacteria"/>
</dbReference>
<dbReference type="OrthoDB" id="66316at2"/>
<name>L0KJG4_MESAW</name>
<protein>
    <submittedName>
        <fullName evidence="1">Uncharacterized protein</fullName>
    </submittedName>
</protein>
<dbReference type="AlphaFoldDB" id="L0KJG4"/>
<keyword evidence="2" id="KW-1185">Reference proteome</keyword>